<dbReference type="AlphaFoldDB" id="A0AAE1Z8X0"/>
<organism evidence="4 5">
    <name type="scientific">Schistosoma mekongi</name>
    <name type="common">Parasitic worm</name>
    <dbReference type="NCBI Taxonomy" id="38744"/>
    <lineage>
        <taxon>Eukaryota</taxon>
        <taxon>Metazoa</taxon>
        <taxon>Spiralia</taxon>
        <taxon>Lophotrochozoa</taxon>
        <taxon>Platyhelminthes</taxon>
        <taxon>Trematoda</taxon>
        <taxon>Digenea</taxon>
        <taxon>Strigeidida</taxon>
        <taxon>Schistosomatoidea</taxon>
        <taxon>Schistosomatidae</taxon>
        <taxon>Schistosoma</taxon>
    </lineage>
</organism>
<dbReference type="InterPro" id="IPR008139">
    <property type="entry name" value="SaposinB_dom"/>
</dbReference>
<evidence type="ECO:0000259" key="3">
    <source>
        <dbReference type="PROSITE" id="PS50015"/>
    </source>
</evidence>
<reference evidence="4" key="1">
    <citation type="submission" date="2022-04" db="EMBL/GenBank/DDBJ databases">
        <authorList>
            <person name="Xu L."/>
            <person name="Lv Z."/>
        </authorList>
    </citation>
    <scope>NUCLEOTIDE SEQUENCE</scope>
    <source>
        <strain evidence="4">LV_2022a</strain>
    </source>
</reference>
<evidence type="ECO:0000256" key="2">
    <source>
        <dbReference type="SAM" id="SignalP"/>
    </source>
</evidence>
<feature type="chain" id="PRO_5041899406" description="Saposin B-type domain-containing protein" evidence="2">
    <location>
        <begin position="21"/>
        <end position="197"/>
    </location>
</feature>
<dbReference type="EMBL" id="JALJAT010000005">
    <property type="protein sequence ID" value="KAK4469079.1"/>
    <property type="molecule type" value="Genomic_DNA"/>
</dbReference>
<dbReference type="InterPro" id="IPR011001">
    <property type="entry name" value="Saposin-like"/>
</dbReference>
<evidence type="ECO:0000313" key="5">
    <source>
        <dbReference type="Proteomes" id="UP001292079"/>
    </source>
</evidence>
<keyword evidence="1" id="KW-1015">Disulfide bond</keyword>
<keyword evidence="2" id="KW-0732">Signal</keyword>
<gene>
    <name evidence="4" type="ORF">MN116_006668</name>
</gene>
<protein>
    <recommendedName>
        <fullName evidence="3">Saposin B-type domain-containing protein</fullName>
    </recommendedName>
</protein>
<sequence length="197" mass="22959">MLIKIILLLFLYGLKNSVLGESIESYNNEAEELGSQIICETCVMNVRGIRWLLLQKYIRRLIAQLFSVSCNFIPYKHPRAECKRFFQRSFDELLHDFVVNMSVYEPCQYLGLCDTVQQELMINADDSFYAKILMKTVSKLKEDLKSMITPEYIQQTAEKFCSTDKMCVKSFGKYVNMFTRIVFKATEDEELSDGVKN</sequence>
<reference evidence="4" key="2">
    <citation type="journal article" date="2023" name="Infect Dis Poverty">
        <title>Chromosome-scale genome of the human blood fluke Schistosoma mekongi and its implications for public health.</title>
        <authorList>
            <person name="Zhou M."/>
            <person name="Xu L."/>
            <person name="Xu D."/>
            <person name="Chen W."/>
            <person name="Khan J."/>
            <person name="Hu Y."/>
            <person name="Huang H."/>
            <person name="Wei H."/>
            <person name="Zhang Y."/>
            <person name="Chusongsang P."/>
            <person name="Tanasarnprasert K."/>
            <person name="Hu X."/>
            <person name="Limpanont Y."/>
            <person name="Lv Z."/>
        </authorList>
    </citation>
    <scope>NUCLEOTIDE SEQUENCE</scope>
    <source>
        <strain evidence="4">LV_2022a</strain>
    </source>
</reference>
<comment type="caution">
    <text evidence="4">The sequence shown here is derived from an EMBL/GenBank/DDBJ whole genome shotgun (WGS) entry which is preliminary data.</text>
</comment>
<dbReference type="PROSITE" id="PS50015">
    <property type="entry name" value="SAP_B"/>
    <property type="match status" value="1"/>
</dbReference>
<evidence type="ECO:0000256" key="1">
    <source>
        <dbReference type="ARBA" id="ARBA00023157"/>
    </source>
</evidence>
<accession>A0AAE1Z8X0</accession>
<dbReference type="Gene3D" id="1.10.225.10">
    <property type="entry name" value="Saposin-like"/>
    <property type="match status" value="1"/>
</dbReference>
<feature type="signal peptide" evidence="2">
    <location>
        <begin position="1"/>
        <end position="20"/>
    </location>
</feature>
<proteinExistence type="predicted"/>
<dbReference type="SUPFAM" id="SSF47862">
    <property type="entry name" value="Saposin"/>
    <property type="match status" value="1"/>
</dbReference>
<keyword evidence="5" id="KW-1185">Reference proteome</keyword>
<evidence type="ECO:0000313" key="4">
    <source>
        <dbReference type="EMBL" id="KAK4469079.1"/>
    </source>
</evidence>
<name>A0AAE1Z8X0_SCHME</name>
<dbReference type="Proteomes" id="UP001292079">
    <property type="component" value="Unassembled WGS sequence"/>
</dbReference>
<feature type="domain" description="Saposin B-type" evidence="3">
    <location>
        <begin position="35"/>
        <end position="117"/>
    </location>
</feature>